<reference evidence="1" key="2">
    <citation type="journal article" date="2015" name="Fish Shellfish Immunol.">
        <title>Early steps in the European eel (Anguilla anguilla)-Vibrio vulnificus interaction in the gills: Role of the RtxA13 toxin.</title>
        <authorList>
            <person name="Callol A."/>
            <person name="Pajuelo D."/>
            <person name="Ebbesson L."/>
            <person name="Teles M."/>
            <person name="MacKenzie S."/>
            <person name="Amaro C."/>
        </authorList>
    </citation>
    <scope>NUCLEOTIDE SEQUENCE</scope>
</reference>
<name>A0A0E9XKA8_ANGAN</name>
<protein>
    <submittedName>
        <fullName evidence="1">Uncharacterized protein</fullName>
    </submittedName>
</protein>
<reference evidence="1" key="1">
    <citation type="submission" date="2014-11" db="EMBL/GenBank/DDBJ databases">
        <authorList>
            <person name="Amaro Gonzalez C."/>
        </authorList>
    </citation>
    <scope>NUCLEOTIDE SEQUENCE</scope>
</reference>
<sequence>MITCVHQSAQNLTTNFLQASKNSTH</sequence>
<dbReference type="EMBL" id="GBXM01005473">
    <property type="protein sequence ID" value="JAI03105.1"/>
    <property type="molecule type" value="Transcribed_RNA"/>
</dbReference>
<proteinExistence type="predicted"/>
<evidence type="ECO:0000313" key="1">
    <source>
        <dbReference type="EMBL" id="JAI03105.1"/>
    </source>
</evidence>
<accession>A0A0E9XKA8</accession>
<dbReference type="AlphaFoldDB" id="A0A0E9XKA8"/>
<organism evidence="1">
    <name type="scientific">Anguilla anguilla</name>
    <name type="common">European freshwater eel</name>
    <name type="synonym">Muraena anguilla</name>
    <dbReference type="NCBI Taxonomy" id="7936"/>
    <lineage>
        <taxon>Eukaryota</taxon>
        <taxon>Metazoa</taxon>
        <taxon>Chordata</taxon>
        <taxon>Craniata</taxon>
        <taxon>Vertebrata</taxon>
        <taxon>Euteleostomi</taxon>
        <taxon>Actinopterygii</taxon>
        <taxon>Neopterygii</taxon>
        <taxon>Teleostei</taxon>
        <taxon>Anguilliformes</taxon>
        <taxon>Anguillidae</taxon>
        <taxon>Anguilla</taxon>
    </lineage>
</organism>